<feature type="domain" description="Fibronectin type-III" evidence="2">
    <location>
        <begin position="406"/>
        <end position="505"/>
    </location>
</feature>
<dbReference type="InterPro" id="IPR003961">
    <property type="entry name" value="FN3_dom"/>
</dbReference>
<reference evidence="3 4" key="1">
    <citation type="submission" date="2020-06" db="EMBL/GenBank/DDBJ databases">
        <authorList>
            <person name="Li R."/>
            <person name="Bekaert M."/>
        </authorList>
    </citation>
    <scope>NUCLEOTIDE SEQUENCE [LARGE SCALE GENOMIC DNA]</scope>
    <source>
        <strain evidence="4">wild</strain>
    </source>
</reference>
<dbReference type="PANTHER" id="PTHR46708:SF2">
    <property type="entry name" value="FIBRONECTIN TYPE-III DOMAIN-CONTAINING PROTEIN"/>
    <property type="match status" value="1"/>
</dbReference>
<dbReference type="InterPro" id="IPR036116">
    <property type="entry name" value="FN3_sf"/>
</dbReference>
<sequence length="533" mass="63096">MYLFTAPREFNIVECTDCSITIEWFIGVPDVCLSYDLDHRPQGTYDWSTETFLSEDVLKEEDGRRMYTLQNLQPETYYEFKIRSVYKDDVKSHYSESTDKQTLKLAPKKFDIVECTDCSITVEWFVDVKDECLSYELDHQPQGTNDWSTEIFLSEDVLKEEDGRHKFKLKNLLPETYYGFKMRSVYENDVKSHYSESKTKQTLKLAPREFNVFECTDCSIIIEWLIDVPDDCLSYDLDHQPQGTDDWSTETFLSEEVLKKEDRRRMYTLQNLLPKTYYELKIRSVYKDDVKSHYSESKTKQTLKLAPKKFDIVECTDCSITIEWFVDVKDECLSYELDHRPQGKNDCSTETFLSEDVLKEEDGRRMYTLQNLQPETYYEFKMRSVYKDDVKSHYSESTDKQTLKLAPKKIDIVECTDCSITVEWFVDVKDECLSYELDHQPQGTNDWSTEIFLSEDVLKEEDGRHKFKLKNLLPETLYGFKMRSVYENDVKSHYSESKTKQTLKLANTLALFSYDFLNSKTQSIQIQFHLLFI</sequence>
<evidence type="ECO:0000313" key="4">
    <source>
        <dbReference type="Proteomes" id="UP000507470"/>
    </source>
</evidence>
<proteinExistence type="predicted"/>
<organism evidence="3 4">
    <name type="scientific">Mytilus coruscus</name>
    <name type="common">Sea mussel</name>
    <dbReference type="NCBI Taxonomy" id="42192"/>
    <lineage>
        <taxon>Eukaryota</taxon>
        <taxon>Metazoa</taxon>
        <taxon>Spiralia</taxon>
        <taxon>Lophotrochozoa</taxon>
        <taxon>Mollusca</taxon>
        <taxon>Bivalvia</taxon>
        <taxon>Autobranchia</taxon>
        <taxon>Pteriomorphia</taxon>
        <taxon>Mytilida</taxon>
        <taxon>Mytiloidea</taxon>
        <taxon>Mytilidae</taxon>
        <taxon>Mytilinae</taxon>
        <taxon>Mytilus</taxon>
    </lineage>
</organism>
<accession>A0A6J8B7N3</accession>
<evidence type="ECO:0000256" key="1">
    <source>
        <dbReference type="ARBA" id="ARBA00022737"/>
    </source>
</evidence>
<dbReference type="InterPro" id="IPR050991">
    <property type="entry name" value="ECM_Regulatory_Proteins"/>
</dbReference>
<dbReference type="Gene3D" id="2.60.40.10">
    <property type="entry name" value="Immunoglobulins"/>
    <property type="match status" value="5"/>
</dbReference>
<dbReference type="PROSITE" id="PS50853">
    <property type="entry name" value="FN3"/>
    <property type="match status" value="5"/>
</dbReference>
<feature type="domain" description="Fibronectin type-III" evidence="2">
    <location>
        <begin position="206"/>
        <end position="305"/>
    </location>
</feature>
<dbReference type="Pfam" id="PF00041">
    <property type="entry name" value="fn3"/>
    <property type="match status" value="3"/>
</dbReference>
<feature type="domain" description="Fibronectin type-III" evidence="2">
    <location>
        <begin position="106"/>
        <end position="205"/>
    </location>
</feature>
<keyword evidence="1" id="KW-0677">Repeat</keyword>
<evidence type="ECO:0000313" key="3">
    <source>
        <dbReference type="EMBL" id="CAC5379493.1"/>
    </source>
</evidence>
<dbReference type="InterPro" id="IPR013783">
    <property type="entry name" value="Ig-like_fold"/>
</dbReference>
<dbReference type="SMART" id="SM00060">
    <property type="entry name" value="FN3"/>
    <property type="match status" value="5"/>
</dbReference>
<dbReference type="OrthoDB" id="10413100at2759"/>
<dbReference type="Proteomes" id="UP000507470">
    <property type="component" value="Unassembled WGS sequence"/>
</dbReference>
<name>A0A6J8B7N3_MYTCO</name>
<evidence type="ECO:0000259" key="2">
    <source>
        <dbReference type="PROSITE" id="PS50853"/>
    </source>
</evidence>
<keyword evidence="4" id="KW-1185">Reference proteome</keyword>
<dbReference type="PANTHER" id="PTHR46708">
    <property type="entry name" value="TENASCIN"/>
    <property type="match status" value="1"/>
</dbReference>
<gene>
    <name evidence="3" type="ORF">MCOR_15558</name>
</gene>
<feature type="domain" description="Fibronectin type-III" evidence="2">
    <location>
        <begin position="306"/>
        <end position="405"/>
    </location>
</feature>
<dbReference type="AlphaFoldDB" id="A0A6J8B7N3"/>
<dbReference type="CDD" id="cd00063">
    <property type="entry name" value="FN3"/>
    <property type="match status" value="5"/>
</dbReference>
<dbReference type="SUPFAM" id="SSF49265">
    <property type="entry name" value="Fibronectin type III"/>
    <property type="match status" value="3"/>
</dbReference>
<feature type="domain" description="Fibronectin type-III" evidence="2">
    <location>
        <begin position="6"/>
        <end position="105"/>
    </location>
</feature>
<protein>
    <submittedName>
        <fullName evidence="3">COL12A</fullName>
    </submittedName>
</protein>
<dbReference type="EMBL" id="CACVKT020002732">
    <property type="protein sequence ID" value="CAC5379493.1"/>
    <property type="molecule type" value="Genomic_DNA"/>
</dbReference>